<gene>
    <name evidence="11" type="ORF">SAMN05443638_10550</name>
</gene>
<evidence type="ECO:0000256" key="4">
    <source>
        <dbReference type="ARBA" id="ARBA00022475"/>
    </source>
</evidence>
<evidence type="ECO:0000256" key="5">
    <source>
        <dbReference type="ARBA" id="ARBA00022500"/>
    </source>
</evidence>
<dbReference type="GO" id="GO:0009425">
    <property type="term" value="C:bacterial-type flagellum basal body"/>
    <property type="evidence" value="ECO:0007669"/>
    <property type="project" value="InterPro"/>
</dbReference>
<keyword evidence="11" id="KW-0969">Cilium</keyword>
<evidence type="ECO:0000313" key="11">
    <source>
        <dbReference type="EMBL" id="SHE56787.1"/>
    </source>
</evidence>
<comment type="subcellular location">
    <subcellularLocation>
        <location evidence="2">Cell membrane</location>
        <topology evidence="2">Single-pass membrane protein</topology>
    </subcellularLocation>
</comment>
<dbReference type="OrthoDB" id="166089at2"/>
<dbReference type="GO" id="GO:0071978">
    <property type="term" value="P:bacterial-type flagellum-dependent swarming motility"/>
    <property type="evidence" value="ECO:0007669"/>
    <property type="project" value="TreeGrafter"/>
</dbReference>
<accession>A0A1M4UJA5</accession>
<dbReference type="PANTHER" id="PTHR35091">
    <property type="entry name" value="FLAGELLAR PROTEIN FLIL"/>
    <property type="match status" value="1"/>
</dbReference>
<dbReference type="Proteomes" id="UP000184035">
    <property type="component" value="Unassembled WGS sequence"/>
</dbReference>
<dbReference type="AlphaFoldDB" id="A0A1M4UJA5"/>
<comment type="function">
    <text evidence="1 10">Controls the rotational direction of flagella during chemotaxis.</text>
</comment>
<feature type="transmembrane region" description="Helical" evidence="10">
    <location>
        <begin position="13"/>
        <end position="36"/>
    </location>
</feature>
<keyword evidence="4 10" id="KW-1003">Cell membrane</keyword>
<keyword evidence="11" id="KW-0282">Flagellum</keyword>
<proteinExistence type="inferred from homology"/>
<sequence>MAAMENKGNKTKIIALVIVLLVAVGAGVYFVTLNMVKSKGTEQVKLDYYDLGETFINLNDEGGKRYLKTQISLSYDGKNEKLKEEIDKDKPELKDIAIYYFKGKKSEDFNSANESEIKKGLLTEVNKHLTAGQINGVHFQELLIQ</sequence>
<dbReference type="RefSeq" id="WP_072893558.1">
    <property type="nucleotide sequence ID" value="NZ_FQVM01000005.1"/>
</dbReference>
<reference evidence="11 12" key="1">
    <citation type="submission" date="2016-11" db="EMBL/GenBank/DDBJ databases">
        <authorList>
            <person name="Jaros S."/>
            <person name="Januszkiewicz K."/>
            <person name="Wedrychowicz H."/>
        </authorList>
    </citation>
    <scope>NUCLEOTIDE SEQUENCE [LARGE SCALE GENOMIC DNA]</scope>
    <source>
        <strain evidence="11 12">DSM 2631</strain>
    </source>
</reference>
<organism evidence="11 12">
    <name type="scientific">Clostridium fallax</name>
    <dbReference type="NCBI Taxonomy" id="1533"/>
    <lineage>
        <taxon>Bacteria</taxon>
        <taxon>Bacillati</taxon>
        <taxon>Bacillota</taxon>
        <taxon>Clostridia</taxon>
        <taxon>Eubacteriales</taxon>
        <taxon>Clostridiaceae</taxon>
        <taxon>Clostridium</taxon>
    </lineage>
</organism>
<evidence type="ECO:0000256" key="1">
    <source>
        <dbReference type="ARBA" id="ARBA00002254"/>
    </source>
</evidence>
<dbReference type="EMBL" id="FQVM01000005">
    <property type="protein sequence ID" value="SHE56787.1"/>
    <property type="molecule type" value="Genomic_DNA"/>
</dbReference>
<dbReference type="Pfam" id="PF03748">
    <property type="entry name" value="FliL"/>
    <property type="match status" value="1"/>
</dbReference>
<keyword evidence="6 10" id="KW-0812">Transmembrane</keyword>
<evidence type="ECO:0000256" key="7">
    <source>
        <dbReference type="ARBA" id="ARBA00022779"/>
    </source>
</evidence>
<comment type="similarity">
    <text evidence="3 10">Belongs to the FliL family.</text>
</comment>
<name>A0A1M4UJA5_9CLOT</name>
<evidence type="ECO:0000256" key="3">
    <source>
        <dbReference type="ARBA" id="ARBA00008281"/>
    </source>
</evidence>
<dbReference type="GO" id="GO:0005886">
    <property type="term" value="C:plasma membrane"/>
    <property type="evidence" value="ECO:0007669"/>
    <property type="project" value="UniProtKB-SubCell"/>
</dbReference>
<evidence type="ECO:0000256" key="8">
    <source>
        <dbReference type="ARBA" id="ARBA00022989"/>
    </source>
</evidence>
<dbReference type="PANTHER" id="PTHR35091:SF2">
    <property type="entry name" value="FLAGELLAR PROTEIN FLIL"/>
    <property type="match status" value="1"/>
</dbReference>
<evidence type="ECO:0000256" key="6">
    <source>
        <dbReference type="ARBA" id="ARBA00022692"/>
    </source>
</evidence>
<evidence type="ECO:0000256" key="9">
    <source>
        <dbReference type="ARBA" id="ARBA00023136"/>
    </source>
</evidence>
<evidence type="ECO:0000256" key="2">
    <source>
        <dbReference type="ARBA" id="ARBA00004162"/>
    </source>
</evidence>
<evidence type="ECO:0000313" key="12">
    <source>
        <dbReference type="Proteomes" id="UP000184035"/>
    </source>
</evidence>
<keyword evidence="5 10" id="KW-0145">Chemotaxis</keyword>
<dbReference type="STRING" id="1533.SAMN05443638_10550"/>
<dbReference type="InterPro" id="IPR005503">
    <property type="entry name" value="FliL"/>
</dbReference>
<keyword evidence="12" id="KW-1185">Reference proteome</keyword>
<dbReference type="GO" id="GO:0006935">
    <property type="term" value="P:chemotaxis"/>
    <property type="evidence" value="ECO:0007669"/>
    <property type="project" value="UniProtKB-KW"/>
</dbReference>
<keyword evidence="7 10" id="KW-0283">Flagellar rotation</keyword>
<protein>
    <recommendedName>
        <fullName evidence="10">Flagellar protein FliL</fullName>
    </recommendedName>
</protein>
<keyword evidence="9 10" id="KW-0472">Membrane</keyword>
<keyword evidence="8 10" id="KW-1133">Transmembrane helix</keyword>
<evidence type="ECO:0000256" key="10">
    <source>
        <dbReference type="RuleBase" id="RU364125"/>
    </source>
</evidence>
<keyword evidence="11" id="KW-0966">Cell projection</keyword>